<proteinExistence type="predicted"/>
<accession>A0A6N2UIM9</accession>
<dbReference type="AlphaFoldDB" id="A0A6N2UIM9"/>
<protein>
    <submittedName>
        <fullName evidence="1">Uncharacterized protein</fullName>
    </submittedName>
</protein>
<sequence length="53" mass="6523">MYNVFSYFLFFFYYQKNQIVYKRGKKVTIVVFLFSGYYRHRVRESGNIKECSG</sequence>
<gene>
    <name evidence="1" type="ORF">BFLFYP10_01674</name>
</gene>
<name>A0A6N2UIM9_9BACE</name>
<reference evidence="1" key="1">
    <citation type="submission" date="2019-11" db="EMBL/GenBank/DDBJ databases">
        <authorList>
            <person name="Feng L."/>
        </authorList>
    </citation>
    <scope>NUCLEOTIDE SEQUENCE</scope>
    <source>
        <strain evidence="1">BfaecisLFYP10</strain>
    </source>
</reference>
<evidence type="ECO:0000313" key="1">
    <source>
        <dbReference type="EMBL" id="VYT18445.1"/>
    </source>
</evidence>
<dbReference type="EMBL" id="CACRSZ010000045">
    <property type="protein sequence ID" value="VYT18445.1"/>
    <property type="molecule type" value="Genomic_DNA"/>
</dbReference>
<organism evidence="1">
    <name type="scientific">Bacteroides faecis</name>
    <dbReference type="NCBI Taxonomy" id="674529"/>
    <lineage>
        <taxon>Bacteria</taxon>
        <taxon>Pseudomonadati</taxon>
        <taxon>Bacteroidota</taxon>
        <taxon>Bacteroidia</taxon>
        <taxon>Bacteroidales</taxon>
        <taxon>Bacteroidaceae</taxon>
        <taxon>Bacteroides</taxon>
    </lineage>
</organism>